<evidence type="ECO:0000259" key="5">
    <source>
        <dbReference type="Pfam" id="PF00171"/>
    </source>
</evidence>
<dbReference type="InterPro" id="IPR029510">
    <property type="entry name" value="Ald_DH_CS_GLU"/>
</dbReference>
<dbReference type="Pfam" id="PF00171">
    <property type="entry name" value="Aldedh"/>
    <property type="match status" value="1"/>
</dbReference>
<dbReference type="Gene3D" id="3.40.309.10">
    <property type="entry name" value="Aldehyde Dehydrogenase, Chain A, domain 2"/>
    <property type="match status" value="1"/>
</dbReference>
<dbReference type="InterPro" id="IPR016163">
    <property type="entry name" value="Ald_DH_C"/>
</dbReference>
<evidence type="ECO:0000313" key="7">
    <source>
        <dbReference type="Proteomes" id="UP000515663"/>
    </source>
</evidence>
<sequence length="469" mass="50088">MFNPSMVIHGRQVSSPDTFEVINPATGQVCGQVPDCTDSQLDEAMSSALQAQREWAVDADRRRSLLADCARLLTENLEDIARLLTTEQGKPINESRREVGAAAAWFGYYAALDLPSEVVQDDSDTYIEVTHEPLGVVAAITPWNYPILLASWKLAPALRAGNTVVLKPSPFTPMSSLLLVRTLAEILPPGVLNVITGRDELGPKVTSHPVPRKVSFTGSTQTGKRVAASAAATLKRVTLELGGNDAAIVLDDVDPAAIAEKLFWSAFINNGQTCIAIKRLYVPASRHEDYVSALAAIADSAALGDGALETTQFGPINNTTQHRRVVSLIDDAVSRGAKIVTNTDPVDVGAGFFHRPTILTSVSDEALVVAEEQFGPVLPVLPYETVDEVLVRANSTTAGLGGSVWGTDEQRASQIADQLVCGTAWVNTHAAPSPRAAFSGVKDSGLGVENGRWGLEAFTQPRTRYVARA</sequence>
<evidence type="ECO:0000256" key="1">
    <source>
        <dbReference type="ARBA" id="ARBA00009986"/>
    </source>
</evidence>
<protein>
    <submittedName>
        <fullName evidence="6">Aldehyde dehydrogenase family protein</fullName>
    </submittedName>
</protein>
<dbReference type="CDD" id="cd07106">
    <property type="entry name" value="ALDH_AldA-AAD23400"/>
    <property type="match status" value="1"/>
</dbReference>
<dbReference type="InterPro" id="IPR016162">
    <property type="entry name" value="Ald_DH_N"/>
</dbReference>
<dbReference type="FunFam" id="3.40.605.10:FF:000007">
    <property type="entry name" value="NAD/NADP-dependent betaine aldehyde dehydrogenase"/>
    <property type="match status" value="1"/>
</dbReference>
<dbReference type="InterPro" id="IPR015590">
    <property type="entry name" value="Aldehyde_DH_dom"/>
</dbReference>
<proteinExistence type="inferred from homology"/>
<keyword evidence="7" id="KW-1185">Reference proteome</keyword>
<dbReference type="InterPro" id="IPR016161">
    <property type="entry name" value="Ald_DH/histidinol_DH"/>
</dbReference>
<dbReference type="EMBL" id="CP059491">
    <property type="protein sequence ID" value="QMT02739.1"/>
    <property type="molecule type" value="Genomic_DNA"/>
</dbReference>
<comment type="similarity">
    <text evidence="1 4">Belongs to the aldehyde dehydrogenase family.</text>
</comment>
<organism evidence="6 7">
    <name type="scientific">Gordonia jinghuaiqii</name>
    <dbReference type="NCBI Taxonomy" id="2758710"/>
    <lineage>
        <taxon>Bacteria</taxon>
        <taxon>Bacillati</taxon>
        <taxon>Actinomycetota</taxon>
        <taxon>Actinomycetes</taxon>
        <taxon>Mycobacteriales</taxon>
        <taxon>Gordoniaceae</taxon>
        <taxon>Gordonia</taxon>
    </lineage>
</organism>
<feature type="domain" description="Aldehyde dehydrogenase" evidence="5">
    <location>
        <begin position="15"/>
        <end position="463"/>
    </location>
</feature>
<evidence type="ECO:0000313" key="6">
    <source>
        <dbReference type="EMBL" id="QMT02739.1"/>
    </source>
</evidence>
<dbReference type="Proteomes" id="UP000515663">
    <property type="component" value="Chromosome"/>
</dbReference>
<dbReference type="AlphaFoldDB" id="A0A7D7LY84"/>
<dbReference type="RefSeq" id="WP_244970893.1">
    <property type="nucleotide sequence ID" value="NZ_CP059491.1"/>
</dbReference>
<dbReference type="SUPFAM" id="SSF53720">
    <property type="entry name" value="ALDH-like"/>
    <property type="match status" value="1"/>
</dbReference>
<dbReference type="GO" id="GO:0016620">
    <property type="term" value="F:oxidoreductase activity, acting on the aldehyde or oxo group of donors, NAD or NADP as acceptor"/>
    <property type="evidence" value="ECO:0007669"/>
    <property type="project" value="InterPro"/>
</dbReference>
<evidence type="ECO:0000256" key="3">
    <source>
        <dbReference type="PROSITE-ProRule" id="PRU10007"/>
    </source>
</evidence>
<dbReference type="InterPro" id="IPR044086">
    <property type="entry name" value="LUC3-like"/>
</dbReference>
<name>A0A7D7LY84_9ACTN</name>
<keyword evidence="2 4" id="KW-0560">Oxidoreductase</keyword>
<dbReference type="PROSITE" id="PS00070">
    <property type="entry name" value="ALDEHYDE_DEHYDR_CYS"/>
    <property type="match status" value="1"/>
</dbReference>
<evidence type="ECO:0000256" key="2">
    <source>
        <dbReference type="ARBA" id="ARBA00023002"/>
    </source>
</evidence>
<dbReference type="InterPro" id="IPR016160">
    <property type="entry name" value="Ald_DH_CS_CYS"/>
</dbReference>
<dbReference type="PANTHER" id="PTHR11699">
    <property type="entry name" value="ALDEHYDE DEHYDROGENASE-RELATED"/>
    <property type="match status" value="1"/>
</dbReference>
<accession>A0A7D7LY84</accession>
<feature type="active site" evidence="3">
    <location>
        <position position="240"/>
    </location>
</feature>
<dbReference type="PROSITE" id="PS00687">
    <property type="entry name" value="ALDEHYDE_DEHYDR_GLU"/>
    <property type="match status" value="1"/>
</dbReference>
<gene>
    <name evidence="6" type="ORF">H1R19_06270</name>
</gene>
<dbReference type="KEGG" id="gji:H1R19_06270"/>
<reference evidence="7" key="1">
    <citation type="submission" date="2020-07" db="EMBL/GenBank/DDBJ databases">
        <title>novel species isolated from the respiratory tract of Marmot.</title>
        <authorList>
            <person name="Zhang G."/>
        </authorList>
    </citation>
    <scope>NUCLEOTIDE SEQUENCE [LARGE SCALE GENOMIC DNA]</scope>
    <source>
        <strain evidence="7">686</strain>
    </source>
</reference>
<evidence type="ECO:0000256" key="4">
    <source>
        <dbReference type="RuleBase" id="RU003345"/>
    </source>
</evidence>
<dbReference type="Gene3D" id="3.40.605.10">
    <property type="entry name" value="Aldehyde Dehydrogenase, Chain A, domain 1"/>
    <property type="match status" value="1"/>
</dbReference>